<proteinExistence type="predicted"/>
<comment type="subcellular location">
    <subcellularLocation>
        <location evidence="1">Membrane</location>
        <topology evidence="1">Single-pass membrane protein</topology>
    </subcellularLocation>
</comment>
<dbReference type="eggNOG" id="KOG4277">
    <property type="taxonomic scope" value="Eukaryota"/>
</dbReference>
<dbReference type="PANTHER" id="PTHR46426:SF1">
    <property type="entry name" value="PROTEIN DISULFIDE-ISOMERASE TMX3"/>
    <property type="match status" value="1"/>
</dbReference>
<dbReference type="Pfam" id="PF13848">
    <property type="entry name" value="Thioredoxin_6"/>
    <property type="match status" value="1"/>
</dbReference>
<feature type="chain" id="PRO_5003117332" description="Thioredoxin domain-containing protein" evidence="6">
    <location>
        <begin position="29"/>
        <end position="456"/>
    </location>
</feature>
<feature type="signal peptide" evidence="6">
    <location>
        <begin position="1"/>
        <end position="28"/>
    </location>
</feature>
<dbReference type="Pfam" id="PF00085">
    <property type="entry name" value="Thioredoxin"/>
    <property type="match status" value="1"/>
</dbReference>
<keyword evidence="4 5" id="KW-0472">Membrane</keyword>
<dbReference type="STRING" id="2880.D8LNL3"/>
<evidence type="ECO:0000256" key="4">
    <source>
        <dbReference type="ARBA" id="ARBA00023136"/>
    </source>
</evidence>
<name>D8LNL3_ECTSI</name>
<keyword evidence="2 5" id="KW-0812">Transmembrane</keyword>
<dbReference type="PROSITE" id="PS51352">
    <property type="entry name" value="THIOREDOXIN_2"/>
    <property type="match status" value="1"/>
</dbReference>
<feature type="domain" description="Thioredoxin" evidence="7">
    <location>
        <begin position="13"/>
        <end position="143"/>
    </location>
</feature>
<evidence type="ECO:0000256" key="1">
    <source>
        <dbReference type="ARBA" id="ARBA00004167"/>
    </source>
</evidence>
<accession>D8LNL3</accession>
<evidence type="ECO:0000256" key="3">
    <source>
        <dbReference type="ARBA" id="ARBA00022989"/>
    </source>
</evidence>
<evidence type="ECO:0000256" key="5">
    <source>
        <dbReference type="SAM" id="Phobius"/>
    </source>
</evidence>
<keyword evidence="9" id="KW-1185">Reference proteome</keyword>
<dbReference type="OrthoDB" id="72053at2759"/>
<dbReference type="CDD" id="cd02961">
    <property type="entry name" value="PDI_a_family"/>
    <property type="match status" value="1"/>
</dbReference>
<dbReference type="InParanoid" id="D8LNL3"/>
<keyword evidence="6" id="KW-0732">Signal</keyword>
<reference evidence="8 9" key="1">
    <citation type="journal article" date="2010" name="Nature">
        <title>The Ectocarpus genome and the independent evolution of multicellularity in brown algae.</title>
        <authorList>
            <person name="Cock J.M."/>
            <person name="Sterck L."/>
            <person name="Rouze P."/>
            <person name="Scornet D."/>
            <person name="Allen A.E."/>
            <person name="Amoutzias G."/>
            <person name="Anthouard V."/>
            <person name="Artiguenave F."/>
            <person name="Aury J.M."/>
            <person name="Badger J.H."/>
            <person name="Beszteri B."/>
            <person name="Billiau K."/>
            <person name="Bonnet E."/>
            <person name="Bothwell J.H."/>
            <person name="Bowler C."/>
            <person name="Boyen C."/>
            <person name="Brownlee C."/>
            <person name="Carrano C.J."/>
            <person name="Charrier B."/>
            <person name="Cho G.Y."/>
            <person name="Coelho S.M."/>
            <person name="Collen J."/>
            <person name="Corre E."/>
            <person name="Da Silva C."/>
            <person name="Delage L."/>
            <person name="Delaroque N."/>
            <person name="Dittami S.M."/>
            <person name="Doulbeau S."/>
            <person name="Elias M."/>
            <person name="Farnham G."/>
            <person name="Gachon C.M."/>
            <person name="Gschloessl B."/>
            <person name="Heesch S."/>
            <person name="Jabbari K."/>
            <person name="Jubin C."/>
            <person name="Kawai H."/>
            <person name="Kimura K."/>
            <person name="Kloareg B."/>
            <person name="Kupper F.C."/>
            <person name="Lang D."/>
            <person name="Le Bail A."/>
            <person name="Leblanc C."/>
            <person name="Lerouge P."/>
            <person name="Lohr M."/>
            <person name="Lopez P.J."/>
            <person name="Martens C."/>
            <person name="Maumus F."/>
            <person name="Michel G."/>
            <person name="Miranda-Saavedra D."/>
            <person name="Morales J."/>
            <person name="Moreau H."/>
            <person name="Motomura T."/>
            <person name="Nagasato C."/>
            <person name="Napoli C.A."/>
            <person name="Nelson D.R."/>
            <person name="Nyvall-Collen P."/>
            <person name="Peters A.F."/>
            <person name="Pommier C."/>
            <person name="Potin P."/>
            <person name="Poulain J."/>
            <person name="Quesneville H."/>
            <person name="Read B."/>
            <person name="Rensing S.A."/>
            <person name="Ritter A."/>
            <person name="Rousvoal S."/>
            <person name="Samanta M."/>
            <person name="Samson G."/>
            <person name="Schroeder D.C."/>
            <person name="Segurens B."/>
            <person name="Strittmatter M."/>
            <person name="Tonon T."/>
            <person name="Tregear J.W."/>
            <person name="Valentin K."/>
            <person name="von Dassow P."/>
            <person name="Yamagishi T."/>
            <person name="Van de Peer Y."/>
            <person name="Wincker P."/>
        </authorList>
    </citation>
    <scope>NUCLEOTIDE SEQUENCE [LARGE SCALE GENOMIC DNA]</scope>
    <source>
        <strain evidence="9">Ec32 / CCAP1310/4</strain>
    </source>
</reference>
<dbReference type="EMBL" id="FN649760">
    <property type="protein sequence ID" value="CBN78223.1"/>
    <property type="molecule type" value="Genomic_DNA"/>
</dbReference>
<dbReference type="GO" id="GO:0016020">
    <property type="term" value="C:membrane"/>
    <property type="evidence" value="ECO:0007669"/>
    <property type="project" value="UniProtKB-SubCell"/>
</dbReference>
<evidence type="ECO:0000259" key="7">
    <source>
        <dbReference type="PROSITE" id="PS51352"/>
    </source>
</evidence>
<dbReference type="InterPro" id="IPR036249">
    <property type="entry name" value="Thioredoxin-like_sf"/>
</dbReference>
<protein>
    <recommendedName>
        <fullName evidence="7">Thioredoxin domain-containing protein</fullName>
    </recommendedName>
</protein>
<evidence type="ECO:0000256" key="6">
    <source>
        <dbReference type="SAM" id="SignalP"/>
    </source>
</evidence>
<dbReference type="InterPro" id="IPR052250">
    <property type="entry name" value="PDI_TMX3"/>
</dbReference>
<dbReference type="InterPro" id="IPR013766">
    <property type="entry name" value="Thioredoxin_domain"/>
</dbReference>
<dbReference type="PANTHER" id="PTHR46426">
    <property type="entry name" value="PROTEIN DISULFIDE-ISOMERASE TMX3"/>
    <property type="match status" value="1"/>
</dbReference>
<dbReference type="AlphaFoldDB" id="D8LNL3"/>
<dbReference type="Gene3D" id="3.40.30.10">
    <property type="entry name" value="Glutaredoxin"/>
    <property type="match status" value="2"/>
</dbReference>
<organism evidence="8 9">
    <name type="scientific">Ectocarpus siliculosus</name>
    <name type="common">Brown alga</name>
    <name type="synonym">Conferva siliculosa</name>
    <dbReference type="NCBI Taxonomy" id="2880"/>
    <lineage>
        <taxon>Eukaryota</taxon>
        <taxon>Sar</taxon>
        <taxon>Stramenopiles</taxon>
        <taxon>Ochrophyta</taxon>
        <taxon>PX clade</taxon>
        <taxon>Phaeophyceae</taxon>
        <taxon>Ectocarpales</taxon>
        <taxon>Ectocarpaceae</taxon>
        <taxon>Ectocarpus</taxon>
    </lineage>
</organism>
<feature type="transmembrane region" description="Helical" evidence="5">
    <location>
        <begin position="409"/>
        <end position="427"/>
    </location>
</feature>
<dbReference type="GO" id="GO:0005783">
    <property type="term" value="C:endoplasmic reticulum"/>
    <property type="evidence" value="ECO:0007669"/>
    <property type="project" value="TreeGrafter"/>
</dbReference>
<keyword evidence="3 5" id="KW-1133">Transmembrane helix</keyword>
<evidence type="ECO:0000313" key="8">
    <source>
        <dbReference type="EMBL" id="CBN78223.1"/>
    </source>
</evidence>
<dbReference type="SUPFAM" id="SSF52833">
    <property type="entry name" value="Thioredoxin-like"/>
    <property type="match status" value="1"/>
</dbReference>
<gene>
    <name evidence="8" type="ORF">Esi_0005_0003</name>
</gene>
<dbReference type="Proteomes" id="UP000002630">
    <property type="component" value="Unassembled WGS sequence"/>
</dbReference>
<evidence type="ECO:0000256" key="2">
    <source>
        <dbReference type="ARBA" id="ARBA00022692"/>
    </source>
</evidence>
<evidence type="ECO:0000313" key="9">
    <source>
        <dbReference type="Proteomes" id="UP000002630"/>
    </source>
</evidence>
<sequence length="456" mass="50532">MMPLMASIPCWALRLLAVIAVVCTIALGGVHNLGDNDFDDFVADLPEQALLLVDFYKPGCRHCQRLNPVLDYLEAEWEKEEPDDSKRWFKLAKVDIEKNPRLKTVFGIAKLPDLRFVRAGRWGTYQGGRLIEDIKEFKERMALVPLRFVDADALTGLARSSEAVFVLSANEDADPSTVAPGVLLAATLSQHEATFCTTSPEVLASLGLGVSGVSPALVKVVAGQGGRLLQPAAYKTERGTQGVNDDSATVSVAAASSWSVLSWVERERFGLVSDLSPDNFMRLGSLGRLMVLGVFDPKHEATRSFRKVFGDVASDMGVRHSERLMFGTVNRVTMPGFMETFNVYEGHPQVIVMDIASDEFYTLENMRMEVGEMEAFLIDVLAGFIPARVPSTNSARYAMKIWWLVQKGGAWSFLLLIPVVALVWVFCDTPQREEARAALREVRKTERDGALRRKNQ</sequence>